<keyword evidence="12" id="KW-0206">Cytoskeleton</keyword>
<keyword evidence="19" id="KW-1185">Reference proteome</keyword>
<dbReference type="InterPro" id="IPR013958">
    <property type="entry name" value="DASH_Dad1"/>
</dbReference>
<feature type="coiled-coil region" evidence="17">
    <location>
        <begin position="13"/>
        <end position="40"/>
    </location>
</feature>
<keyword evidence="17" id="KW-0175">Coiled coil</keyword>
<dbReference type="Pfam" id="PF08649">
    <property type="entry name" value="DASH_Dad1"/>
    <property type="match status" value="1"/>
</dbReference>
<dbReference type="GO" id="GO:0051301">
    <property type="term" value="P:cell division"/>
    <property type="evidence" value="ECO:0007669"/>
    <property type="project" value="UniProtKB-KW"/>
</dbReference>
<organism evidence="18 19">
    <name type="scientific">Hesseltinella vesiculosa</name>
    <dbReference type="NCBI Taxonomy" id="101127"/>
    <lineage>
        <taxon>Eukaryota</taxon>
        <taxon>Fungi</taxon>
        <taxon>Fungi incertae sedis</taxon>
        <taxon>Mucoromycota</taxon>
        <taxon>Mucoromycotina</taxon>
        <taxon>Mucoromycetes</taxon>
        <taxon>Mucorales</taxon>
        <taxon>Cunninghamellaceae</taxon>
        <taxon>Hesseltinella</taxon>
    </lineage>
</organism>
<comment type="subcellular location">
    <subcellularLocation>
        <location evidence="3">Chromosome</location>
        <location evidence="3">Centromere</location>
        <location evidence="3">Kinetochore</location>
    </subcellularLocation>
    <subcellularLocation>
        <location evidence="2">Cytoplasm</location>
        <location evidence="2">Cytoskeleton</location>
        <location evidence="2">Spindle</location>
    </subcellularLocation>
    <subcellularLocation>
        <location evidence="1">Nucleus</location>
    </subcellularLocation>
</comment>
<evidence type="ECO:0000256" key="16">
    <source>
        <dbReference type="ARBA" id="ARBA00030566"/>
    </source>
</evidence>
<dbReference type="PANTHER" id="PTHR28025:SF1">
    <property type="entry name" value="DASH COMPLEX SUBUNIT DAD1"/>
    <property type="match status" value="1"/>
</dbReference>
<evidence type="ECO:0000313" key="18">
    <source>
        <dbReference type="EMBL" id="ORX54386.1"/>
    </source>
</evidence>
<proteinExistence type="inferred from homology"/>
<protein>
    <recommendedName>
        <fullName evidence="5">DASH complex subunit DAD1</fullName>
    </recommendedName>
    <alternativeName>
        <fullName evidence="16">Outer kinetochore protein DAD1</fullName>
    </alternativeName>
</protein>
<evidence type="ECO:0000256" key="7">
    <source>
        <dbReference type="ARBA" id="ARBA00022490"/>
    </source>
</evidence>
<evidence type="ECO:0000256" key="4">
    <source>
        <dbReference type="ARBA" id="ARBA00010146"/>
    </source>
</evidence>
<evidence type="ECO:0000256" key="12">
    <source>
        <dbReference type="ARBA" id="ARBA00023212"/>
    </source>
</evidence>
<dbReference type="GO" id="GO:0072686">
    <property type="term" value="C:mitotic spindle"/>
    <property type="evidence" value="ECO:0007669"/>
    <property type="project" value="InterPro"/>
</dbReference>
<keyword evidence="7" id="KW-0963">Cytoplasm</keyword>
<gene>
    <name evidence="18" type="ORF">DM01DRAFT_1335532</name>
</gene>
<keyword evidence="13" id="KW-0539">Nucleus</keyword>
<keyword evidence="10" id="KW-0498">Mitosis</keyword>
<evidence type="ECO:0000256" key="6">
    <source>
        <dbReference type="ARBA" id="ARBA00022454"/>
    </source>
</evidence>
<reference evidence="18 19" key="1">
    <citation type="submission" date="2016-07" db="EMBL/GenBank/DDBJ databases">
        <title>Pervasive Adenine N6-methylation of Active Genes in Fungi.</title>
        <authorList>
            <consortium name="DOE Joint Genome Institute"/>
            <person name="Mondo S.J."/>
            <person name="Dannebaum R.O."/>
            <person name="Kuo R.C."/>
            <person name="Labutti K."/>
            <person name="Haridas S."/>
            <person name="Kuo A."/>
            <person name="Salamov A."/>
            <person name="Ahrendt S.R."/>
            <person name="Lipzen A."/>
            <person name="Sullivan W."/>
            <person name="Andreopoulos W.B."/>
            <person name="Clum A."/>
            <person name="Lindquist E."/>
            <person name="Daum C."/>
            <person name="Ramamoorthy G.K."/>
            <person name="Gryganskyi A."/>
            <person name="Culley D."/>
            <person name="Magnuson J.K."/>
            <person name="James T.Y."/>
            <person name="O'Malley M.A."/>
            <person name="Stajich J.E."/>
            <person name="Spatafora J.W."/>
            <person name="Visel A."/>
            <person name="Grigoriev I.V."/>
        </authorList>
    </citation>
    <scope>NUCLEOTIDE SEQUENCE [LARGE SCALE GENOMIC DNA]</scope>
    <source>
        <strain evidence="18 19">NRRL 3301</strain>
    </source>
</reference>
<dbReference type="AlphaFoldDB" id="A0A1X2GI64"/>
<evidence type="ECO:0000256" key="2">
    <source>
        <dbReference type="ARBA" id="ARBA00004186"/>
    </source>
</evidence>
<dbReference type="OrthoDB" id="5566853at2759"/>
<dbReference type="EMBL" id="MCGT01000013">
    <property type="protein sequence ID" value="ORX54386.1"/>
    <property type="molecule type" value="Genomic_DNA"/>
</dbReference>
<dbReference type="GO" id="GO:0005876">
    <property type="term" value="C:spindle microtubule"/>
    <property type="evidence" value="ECO:0007669"/>
    <property type="project" value="TreeGrafter"/>
</dbReference>
<evidence type="ECO:0000256" key="14">
    <source>
        <dbReference type="ARBA" id="ARBA00023306"/>
    </source>
</evidence>
<dbReference type="PANTHER" id="PTHR28025">
    <property type="entry name" value="DASH COMPLEX SUBUNIT DAD1"/>
    <property type="match status" value="1"/>
</dbReference>
<sequence>MSSQFEVDHAKLLEKVTQGLDQLVTNLNHLNRNLETINTIGNEFEAPAYLWSQFHTAVMTPDNPINATLTSSVLPSSGHKSADRSS</sequence>
<evidence type="ECO:0000256" key="8">
    <source>
        <dbReference type="ARBA" id="ARBA00022618"/>
    </source>
</evidence>
<dbReference type="GO" id="GO:0051010">
    <property type="term" value="F:microtubule plus-end binding"/>
    <property type="evidence" value="ECO:0007669"/>
    <property type="project" value="TreeGrafter"/>
</dbReference>
<dbReference type="GO" id="GO:0044732">
    <property type="term" value="C:mitotic spindle pole body"/>
    <property type="evidence" value="ECO:0007669"/>
    <property type="project" value="TreeGrafter"/>
</dbReference>
<keyword evidence="6" id="KW-0158">Chromosome</keyword>
<name>A0A1X2GI64_9FUNG</name>
<dbReference type="GO" id="GO:0042729">
    <property type="term" value="C:DASH complex"/>
    <property type="evidence" value="ECO:0007669"/>
    <property type="project" value="InterPro"/>
</dbReference>
<evidence type="ECO:0000256" key="15">
    <source>
        <dbReference type="ARBA" id="ARBA00023328"/>
    </source>
</evidence>
<accession>A0A1X2GI64</accession>
<keyword evidence="9" id="KW-0493">Microtubule</keyword>
<evidence type="ECO:0000256" key="13">
    <source>
        <dbReference type="ARBA" id="ARBA00023242"/>
    </source>
</evidence>
<dbReference type="STRING" id="101127.A0A1X2GI64"/>
<evidence type="ECO:0000256" key="5">
    <source>
        <dbReference type="ARBA" id="ARBA00020261"/>
    </source>
</evidence>
<comment type="caution">
    <text evidence="18">The sequence shown here is derived from an EMBL/GenBank/DDBJ whole genome shotgun (WGS) entry which is preliminary data.</text>
</comment>
<evidence type="ECO:0000256" key="1">
    <source>
        <dbReference type="ARBA" id="ARBA00004123"/>
    </source>
</evidence>
<evidence type="ECO:0000256" key="9">
    <source>
        <dbReference type="ARBA" id="ARBA00022701"/>
    </source>
</evidence>
<keyword evidence="11" id="KW-0995">Kinetochore</keyword>
<dbReference type="Proteomes" id="UP000242146">
    <property type="component" value="Unassembled WGS sequence"/>
</dbReference>
<evidence type="ECO:0000256" key="11">
    <source>
        <dbReference type="ARBA" id="ARBA00022838"/>
    </source>
</evidence>
<evidence type="ECO:0000256" key="10">
    <source>
        <dbReference type="ARBA" id="ARBA00022776"/>
    </source>
</evidence>
<keyword evidence="14" id="KW-0131">Cell cycle</keyword>
<evidence type="ECO:0000256" key="17">
    <source>
        <dbReference type="SAM" id="Coils"/>
    </source>
</evidence>
<evidence type="ECO:0000256" key="3">
    <source>
        <dbReference type="ARBA" id="ARBA00004629"/>
    </source>
</evidence>
<evidence type="ECO:0000313" key="19">
    <source>
        <dbReference type="Proteomes" id="UP000242146"/>
    </source>
</evidence>
<keyword evidence="8" id="KW-0132">Cell division</keyword>
<comment type="similarity">
    <text evidence="4">Belongs to the DASH complex DAD1 family.</text>
</comment>
<keyword evidence="15" id="KW-0137">Centromere</keyword>